<evidence type="ECO:0000313" key="2">
    <source>
        <dbReference type="EMBL" id="KAJ3500126.1"/>
    </source>
</evidence>
<name>A0A9W8JZ39_9AGAR</name>
<evidence type="ECO:0000313" key="3">
    <source>
        <dbReference type="Proteomes" id="UP001148786"/>
    </source>
</evidence>
<feature type="compositionally biased region" description="Low complexity" evidence="1">
    <location>
        <begin position="74"/>
        <end position="84"/>
    </location>
</feature>
<comment type="caution">
    <text evidence="2">The sequence shown here is derived from an EMBL/GenBank/DDBJ whole genome shotgun (WGS) entry which is preliminary data.</text>
</comment>
<feature type="compositionally biased region" description="Low complexity" evidence="1">
    <location>
        <begin position="1"/>
        <end position="20"/>
    </location>
</feature>
<keyword evidence="3" id="KW-1185">Reference proteome</keyword>
<reference evidence="2" key="1">
    <citation type="submission" date="2022-07" db="EMBL/GenBank/DDBJ databases">
        <title>Genome Sequence of Agrocybe chaxingu.</title>
        <authorList>
            <person name="Buettner E."/>
        </authorList>
    </citation>
    <scope>NUCLEOTIDE SEQUENCE</scope>
    <source>
        <strain evidence="2">MP-N11</strain>
    </source>
</reference>
<sequence>MTAIATAAANAAASAVQTAAVPPPPPSPPTIVIIVSSDSEESEEAEASSTSSWSPSSESDSDSSMYVSGPESLPPTSASTSAPLADDEDMYVDEGPIAGPSTLAPVAGPSTLAPPAVAPSTQDLEDEDYPFSDMDFEMQEVVGALLEKHARDHQGGKGGSRGPI</sequence>
<proteinExistence type="predicted"/>
<dbReference type="AlphaFoldDB" id="A0A9W8JZ39"/>
<accession>A0A9W8JZ39</accession>
<gene>
    <name evidence="2" type="ORF">NLJ89_g9929</name>
</gene>
<dbReference type="Proteomes" id="UP001148786">
    <property type="component" value="Unassembled WGS sequence"/>
</dbReference>
<feature type="compositionally biased region" description="Low complexity" evidence="1">
    <location>
        <begin position="47"/>
        <end position="64"/>
    </location>
</feature>
<protein>
    <submittedName>
        <fullName evidence="2">Uncharacterized protein</fullName>
    </submittedName>
</protein>
<feature type="region of interest" description="Disordered" evidence="1">
    <location>
        <begin position="1"/>
        <end position="129"/>
    </location>
</feature>
<dbReference type="EMBL" id="JANKHO010001663">
    <property type="protein sequence ID" value="KAJ3500126.1"/>
    <property type="molecule type" value="Genomic_DNA"/>
</dbReference>
<organism evidence="2 3">
    <name type="scientific">Agrocybe chaxingu</name>
    <dbReference type="NCBI Taxonomy" id="84603"/>
    <lineage>
        <taxon>Eukaryota</taxon>
        <taxon>Fungi</taxon>
        <taxon>Dikarya</taxon>
        <taxon>Basidiomycota</taxon>
        <taxon>Agaricomycotina</taxon>
        <taxon>Agaricomycetes</taxon>
        <taxon>Agaricomycetidae</taxon>
        <taxon>Agaricales</taxon>
        <taxon>Agaricineae</taxon>
        <taxon>Strophariaceae</taxon>
        <taxon>Agrocybe</taxon>
    </lineage>
</organism>
<evidence type="ECO:0000256" key="1">
    <source>
        <dbReference type="SAM" id="MobiDB-lite"/>
    </source>
</evidence>